<dbReference type="Pfam" id="PF00512">
    <property type="entry name" value="HisKA"/>
    <property type="match status" value="1"/>
</dbReference>
<evidence type="ECO:0000259" key="15">
    <source>
        <dbReference type="PROSITE" id="PS50113"/>
    </source>
</evidence>
<evidence type="ECO:0000256" key="11">
    <source>
        <dbReference type="SAM" id="MobiDB-lite"/>
    </source>
</evidence>
<dbReference type="Pfam" id="PF07228">
    <property type="entry name" value="SpoIIE"/>
    <property type="match status" value="1"/>
</dbReference>
<dbReference type="FunFam" id="3.30.565.10:FF:000037">
    <property type="entry name" value="Hybrid sensor histidine kinase/response regulator"/>
    <property type="match status" value="1"/>
</dbReference>
<dbReference type="SMART" id="SM00091">
    <property type="entry name" value="PAS"/>
    <property type="match status" value="1"/>
</dbReference>
<dbReference type="SUPFAM" id="SSF55874">
    <property type="entry name" value="ATPase domain of HSP90 chaperone/DNA topoisomerase II/histidine kinase"/>
    <property type="match status" value="2"/>
</dbReference>
<feature type="domain" description="Histidine kinase" evidence="12">
    <location>
        <begin position="366"/>
        <end position="583"/>
    </location>
</feature>
<evidence type="ECO:0000256" key="10">
    <source>
        <dbReference type="PROSITE-ProRule" id="PRU00169"/>
    </source>
</evidence>
<dbReference type="PROSITE" id="PS50110">
    <property type="entry name" value="RESPONSE_REGULATORY"/>
    <property type="match status" value="1"/>
</dbReference>
<evidence type="ECO:0000259" key="14">
    <source>
        <dbReference type="PROSITE" id="PS50112"/>
    </source>
</evidence>
<keyword evidence="4 10" id="KW-0597">Phosphoprotein</keyword>
<dbReference type="InterPro" id="IPR003018">
    <property type="entry name" value="GAF"/>
</dbReference>
<dbReference type="Pfam" id="PF13185">
    <property type="entry name" value="GAF_2"/>
    <property type="match status" value="1"/>
</dbReference>
<dbReference type="GO" id="GO:0006355">
    <property type="term" value="P:regulation of DNA-templated transcription"/>
    <property type="evidence" value="ECO:0007669"/>
    <property type="project" value="InterPro"/>
</dbReference>
<dbReference type="InterPro" id="IPR011006">
    <property type="entry name" value="CheY-like_superfamily"/>
</dbReference>
<evidence type="ECO:0000256" key="8">
    <source>
        <dbReference type="ARBA" id="ARBA00022840"/>
    </source>
</evidence>
<dbReference type="Pfam" id="PF00989">
    <property type="entry name" value="PAS"/>
    <property type="match status" value="1"/>
</dbReference>
<dbReference type="Pfam" id="PF13581">
    <property type="entry name" value="HATPase_c_2"/>
    <property type="match status" value="1"/>
</dbReference>
<dbReference type="Pfam" id="PF08448">
    <property type="entry name" value="PAS_4"/>
    <property type="match status" value="1"/>
</dbReference>
<dbReference type="NCBIfam" id="TIGR00229">
    <property type="entry name" value="sensory_box"/>
    <property type="match status" value="1"/>
</dbReference>
<dbReference type="PANTHER" id="PTHR43547:SF2">
    <property type="entry name" value="HYBRID SIGNAL TRANSDUCTION HISTIDINE KINASE C"/>
    <property type="match status" value="1"/>
</dbReference>
<dbReference type="InterPro" id="IPR029016">
    <property type="entry name" value="GAF-like_dom_sf"/>
</dbReference>
<dbReference type="GO" id="GO:0005886">
    <property type="term" value="C:plasma membrane"/>
    <property type="evidence" value="ECO:0007669"/>
    <property type="project" value="UniProtKB-SubCell"/>
</dbReference>
<gene>
    <name evidence="16" type="ORF">SAMN05216188_106217</name>
</gene>
<dbReference type="EC" id="2.7.13.3" evidence="3"/>
<organism evidence="16 17">
    <name type="scientific">Lentzea xinjiangensis</name>
    <dbReference type="NCBI Taxonomy" id="402600"/>
    <lineage>
        <taxon>Bacteria</taxon>
        <taxon>Bacillati</taxon>
        <taxon>Actinomycetota</taxon>
        <taxon>Actinomycetes</taxon>
        <taxon>Pseudonocardiales</taxon>
        <taxon>Pseudonocardiaceae</taxon>
        <taxon>Lentzea</taxon>
    </lineage>
</organism>
<dbReference type="InterPro" id="IPR000700">
    <property type="entry name" value="PAS-assoc_C"/>
</dbReference>
<dbReference type="SMART" id="SM00387">
    <property type="entry name" value="HATPase_c"/>
    <property type="match status" value="1"/>
</dbReference>
<dbReference type="PROSITE" id="PS50109">
    <property type="entry name" value="HIS_KIN"/>
    <property type="match status" value="1"/>
</dbReference>
<dbReference type="GO" id="GO:0000155">
    <property type="term" value="F:phosphorelay sensor kinase activity"/>
    <property type="evidence" value="ECO:0007669"/>
    <property type="project" value="InterPro"/>
</dbReference>
<dbReference type="PROSITE" id="PS50113">
    <property type="entry name" value="PAC"/>
    <property type="match status" value="1"/>
</dbReference>
<name>A0A1H9JYX1_9PSEU</name>
<dbReference type="SUPFAM" id="SSF47384">
    <property type="entry name" value="Homodimeric domain of signal transducing histidine kinase"/>
    <property type="match status" value="1"/>
</dbReference>
<evidence type="ECO:0000313" key="16">
    <source>
        <dbReference type="EMBL" id="SEQ92032.1"/>
    </source>
</evidence>
<dbReference type="CDD" id="cd00082">
    <property type="entry name" value="HisKA"/>
    <property type="match status" value="1"/>
</dbReference>
<dbReference type="InterPro" id="IPR036890">
    <property type="entry name" value="HATPase_C_sf"/>
</dbReference>
<dbReference type="Pfam" id="PF00072">
    <property type="entry name" value="Response_reg"/>
    <property type="match status" value="1"/>
</dbReference>
<dbReference type="CDD" id="cd16922">
    <property type="entry name" value="HATPase_EvgS-ArcB-TorS-like"/>
    <property type="match status" value="1"/>
</dbReference>
<evidence type="ECO:0000256" key="1">
    <source>
        <dbReference type="ARBA" id="ARBA00000085"/>
    </source>
</evidence>
<dbReference type="SMART" id="SM00331">
    <property type="entry name" value="PP2C_SIG"/>
    <property type="match status" value="1"/>
</dbReference>
<protein>
    <recommendedName>
        <fullName evidence="3">histidine kinase</fullName>
        <ecNumber evidence="3">2.7.13.3</ecNumber>
    </recommendedName>
</protein>
<dbReference type="Gene3D" id="3.30.450.40">
    <property type="match status" value="1"/>
</dbReference>
<dbReference type="Gene3D" id="3.30.450.20">
    <property type="entry name" value="PAS domain"/>
    <property type="match status" value="2"/>
</dbReference>
<dbReference type="CDD" id="cd00130">
    <property type="entry name" value="PAS"/>
    <property type="match status" value="1"/>
</dbReference>
<dbReference type="Proteomes" id="UP000199352">
    <property type="component" value="Unassembled WGS sequence"/>
</dbReference>
<dbReference type="CDD" id="cd17574">
    <property type="entry name" value="REC_OmpR"/>
    <property type="match status" value="1"/>
</dbReference>
<dbReference type="InterPro" id="IPR003594">
    <property type="entry name" value="HATPase_dom"/>
</dbReference>
<dbReference type="InterPro" id="IPR000014">
    <property type="entry name" value="PAS"/>
</dbReference>
<evidence type="ECO:0000256" key="3">
    <source>
        <dbReference type="ARBA" id="ARBA00012438"/>
    </source>
</evidence>
<keyword evidence="8" id="KW-0067">ATP-binding</keyword>
<dbReference type="Pfam" id="PF02518">
    <property type="entry name" value="HATPase_c"/>
    <property type="match status" value="1"/>
</dbReference>
<dbReference type="InterPro" id="IPR036097">
    <property type="entry name" value="HisK_dim/P_sf"/>
</dbReference>
<evidence type="ECO:0000256" key="6">
    <source>
        <dbReference type="ARBA" id="ARBA00022741"/>
    </source>
</evidence>
<keyword evidence="5" id="KW-0808">Transferase</keyword>
<evidence type="ECO:0000256" key="4">
    <source>
        <dbReference type="ARBA" id="ARBA00022553"/>
    </source>
</evidence>
<feature type="compositionally biased region" description="Basic and acidic residues" evidence="11">
    <location>
        <begin position="1393"/>
        <end position="1403"/>
    </location>
</feature>
<feature type="modified residue" description="4-aspartylphosphate" evidence="10">
    <location>
        <position position="689"/>
    </location>
</feature>
<keyword evidence="17" id="KW-1185">Reference proteome</keyword>
<dbReference type="PROSITE" id="PS50112">
    <property type="entry name" value="PAS"/>
    <property type="match status" value="1"/>
</dbReference>
<sequence>MMVVEGRSVTRSDNNGPGHHRTALAEVFAQDLAVGRDLAAVDWAATPLGPASGWPQSLQTAVSILLSSRFSMWLAWGPELTFFCNDAYRRNTLGRKYPWALGRPAAQVWAEIWEDIGPRVDSVLTTGEATWDEALLLFLERSGYREESYHTFSYSPLRDDSGAVAGMLCVVSEETERVIGERRMATLRDLGSDPSVAREEQDVLAFACAQLERNQRDLPFSLVYLFDDGHARLAGAAGIEPGHPAAPVTLPVSDASPVWPVAAMRRGESVVAGLDGFTGLPGGSWNTPPVNALVVPLQRPGGAPHGFLVAGLNRHRPLDAGYRGFVELVAGHIAAGLAGARDFRAQQRRAEELAELDRAKTAFFSNISHEFRTPLTLIMGPVQDLRDQLGRADPAVGQELEVIHRNGLRLGKLVNTLLDFSRLEAGRMQAVFQPVDLAAVTAELASVFRSAVEKAGLRFEIDCSPLPEPVHVDLGLWEKVVLNLLSNALKFTVEGSVGVSVRAGSGQAVVTVSDTGVGVPRHEIPRLFERFHRIENTWSRSKEGSGIGLALVQELVGLHGGTIRADSEEGRGTTFTVELPFGTKHLPADAVSDEPVFPAVSDIAAPYVQEALRWLPDPGPGVEDLVPSTAAGSAPEVSATVLVADDNADMREYLTRLLLRAGYEVRAVTDGQAALEAARTHPPDLVVSDVMMPRMDGLSLVTALRSDPRTMAVPVLLLSARAGQEASGEGLRAGADDYLVKPFAAADLLARVRANVDLARLRGQHARWRDALIDSLQEAFFVCDDDGTVVEINSAFTEMLGYGPEGLPYPVPHPWWPDAETDPEERRQFTDAFDTRTGRDNSSKTVPVVHRDGRRLWVSALMNPARDPDSGRTMTVGTFRDATADHHARRREAALADLSVLLSRATSTTEALSGALAQLAHLWRAEQVVAVVFGREEVPRVFTATAGPAWGDLPEDERAVLVALRDHPALTPVLVGDGGAAVTVEHPDGPMVLRLGIDPRHQFTEQDGLLLSLLAGHLAQGLSRARQIDQQRETALALQRAILGPSHLPGGFAVRYEPAARPLEVGGDWYDTFPLPDQRIGIVVGDCVGRGLTAAAVMGQLRSACRALVLQEIGPARALMALDQFAAGVPGALCTTVFCGVLDPTTGHLVYSSAGHPPAILALLDGSTHLLEEGRSIPLAVRPGVLRTEAQCTLPPRSTLLTYTDGLVERRRSSLTEGIDKAALAVQQGRASGLEDLAGQIMSALSPAGGYDDDVALLLYRHPAPLDVTFPAEPGQLGGARRLLRTWLRQCGLSGPRAQSVLLAVGEACANAVEHAYRDTKRQAVRVRVETVGDAGLLATVADTGTWKIPITDPDARRGRGRKIMQTLMDEVAIFPDPTGTTVMMQVMIPDDDAAHPDQDHRPAGQICPQGGG</sequence>
<dbReference type="InterPro" id="IPR036457">
    <property type="entry name" value="PPM-type-like_dom_sf"/>
</dbReference>
<evidence type="ECO:0000259" key="12">
    <source>
        <dbReference type="PROSITE" id="PS50109"/>
    </source>
</evidence>
<dbReference type="STRING" id="402600.SAMN05216188_106217"/>
<keyword evidence="7 16" id="KW-0418">Kinase</keyword>
<evidence type="ECO:0000256" key="5">
    <source>
        <dbReference type="ARBA" id="ARBA00022679"/>
    </source>
</evidence>
<dbReference type="InterPro" id="IPR013656">
    <property type="entry name" value="PAS_4"/>
</dbReference>
<dbReference type="SUPFAM" id="SSF52172">
    <property type="entry name" value="CheY-like"/>
    <property type="match status" value="1"/>
</dbReference>
<dbReference type="Gene3D" id="1.10.287.130">
    <property type="match status" value="1"/>
</dbReference>
<dbReference type="SUPFAM" id="SSF55785">
    <property type="entry name" value="PYP-like sensor domain (PAS domain)"/>
    <property type="match status" value="1"/>
</dbReference>
<dbReference type="InterPro" id="IPR035965">
    <property type="entry name" value="PAS-like_dom_sf"/>
</dbReference>
<keyword evidence="9" id="KW-0902">Two-component regulatory system</keyword>
<dbReference type="PRINTS" id="PR00344">
    <property type="entry name" value="BCTRLSENSOR"/>
</dbReference>
<dbReference type="SMART" id="SM00388">
    <property type="entry name" value="HisKA"/>
    <property type="match status" value="1"/>
</dbReference>
<dbReference type="InterPro" id="IPR001789">
    <property type="entry name" value="Sig_transdc_resp-reg_receiver"/>
</dbReference>
<dbReference type="Gene3D" id="3.60.40.10">
    <property type="entry name" value="PPM-type phosphatase domain"/>
    <property type="match status" value="1"/>
</dbReference>
<comment type="subcellular location">
    <subcellularLocation>
        <location evidence="2">Cell membrane</location>
    </subcellularLocation>
</comment>
<dbReference type="Gene3D" id="3.40.50.2300">
    <property type="match status" value="1"/>
</dbReference>
<evidence type="ECO:0000256" key="9">
    <source>
        <dbReference type="ARBA" id="ARBA00023012"/>
    </source>
</evidence>
<dbReference type="CDD" id="cd16936">
    <property type="entry name" value="HATPase_RsbW-like"/>
    <property type="match status" value="1"/>
</dbReference>
<dbReference type="GO" id="GO:0005524">
    <property type="term" value="F:ATP binding"/>
    <property type="evidence" value="ECO:0007669"/>
    <property type="project" value="UniProtKB-KW"/>
</dbReference>
<dbReference type="SMART" id="SM00448">
    <property type="entry name" value="REC"/>
    <property type="match status" value="1"/>
</dbReference>
<keyword evidence="6" id="KW-0547">Nucleotide-binding</keyword>
<reference evidence="17" key="1">
    <citation type="submission" date="2016-10" db="EMBL/GenBank/DDBJ databases">
        <authorList>
            <person name="Varghese N."/>
            <person name="Submissions S."/>
        </authorList>
    </citation>
    <scope>NUCLEOTIDE SEQUENCE [LARGE SCALE GENOMIC DNA]</scope>
    <source>
        <strain evidence="17">CGMCC 4.3525</strain>
    </source>
</reference>
<dbReference type="InterPro" id="IPR001932">
    <property type="entry name" value="PPM-type_phosphatase-like_dom"/>
</dbReference>
<dbReference type="InterPro" id="IPR005467">
    <property type="entry name" value="His_kinase_dom"/>
</dbReference>
<evidence type="ECO:0000256" key="7">
    <source>
        <dbReference type="ARBA" id="ARBA00022777"/>
    </source>
</evidence>
<dbReference type="Gene3D" id="3.30.565.10">
    <property type="entry name" value="Histidine kinase-like ATPase, C-terminal domain"/>
    <property type="match status" value="2"/>
</dbReference>
<dbReference type="EMBL" id="FOFR01000006">
    <property type="protein sequence ID" value="SEQ92032.1"/>
    <property type="molecule type" value="Genomic_DNA"/>
</dbReference>
<dbReference type="InterPro" id="IPR003661">
    <property type="entry name" value="HisK_dim/P_dom"/>
</dbReference>
<proteinExistence type="predicted"/>
<dbReference type="InterPro" id="IPR004358">
    <property type="entry name" value="Sig_transdc_His_kin-like_C"/>
</dbReference>
<dbReference type="PANTHER" id="PTHR43547">
    <property type="entry name" value="TWO-COMPONENT HISTIDINE KINASE"/>
    <property type="match status" value="1"/>
</dbReference>
<feature type="region of interest" description="Disordered" evidence="11">
    <location>
        <begin position="1392"/>
        <end position="1413"/>
    </location>
</feature>
<dbReference type="InterPro" id="IPR013767">
    <property type="entry name" value="PAS_fold"/>
</dbReference>
<dbReference type="SUPFAM" id="SSF55781">
    <property type="entry name" value="GAF domain-like"/>
    <property type="match status" value="1"/>
</dbReference>
<evidence type="ECO:0000256" key="2">
    <source>
        <dbReference type="ARBA" id="ARBA00004236"/>
    </source>
</evidence>
<dbReference type="FunFam" id="1.10.287.130:FF:000045">
    <property type="entry name" value="Two-component system sensor histidine kinase/response regulator"/>
    <property type="match status" value="1"/>
</dbReference>
<feature type="domain" description="Response regulatory" evidence="13">
    <location>
        <begin position="640"/>
        <end position="756"/>
    </location>
</feature>
<evidence type="ECO:0000313" key="17">
    <source>
        <dbReference type="Proteomes" id="UP000199352"/>
    </source>
</evidence>
<feature type="domain" description="PAS" evidence="14">
    <location>
        <begin position="772"/>
        <end position="807"/>
    </location>
</feature>
<comment type="catalytic activity">
    <reaction evidence="1">
        <text>ATP + protein L-histidine = ADP + protein N-phospho-L-histidine.</text>
        <dbReference type="EC" id="2.7.13.3"/>
    </reaction>
</comment>
<accession>A0A1H9JYX1</accession>
<evidence type="ECO:0000259" key="13">
    <source>
        <dbReference type="PROSITE" id="PS50110"/>
    </source>
</evidence>
<feature type="domain" description="PAC" evidence="15">
    <location>
        <begin position="842"/>
        <end position="894"/>
    </location>
</feature>